<feature type="domain" description="Mrr-like" evidence="1">
    <location>
        <begin position="1"/>
        <end position="40"/>
    </location>
</feature>
<dbReference type="Proteomes" id="UP000575397">
    <property type="component" value="Unassembled WGS sequence"/>
</dbReference>
<name>A0A7Y0UTD2_9ACTO</name>
<evidence type="ECO:0000313" key="2">
    <source>
        <dbReference type="EMBL" id="NMX03378.1"/>
    </source>
</evidence>
<dbReference type="EMBL" id="JABCUS010000010">
    <property type="protein sequence ID" value="NMX03378.1"/>
    <property type="molecule type" value="Genomic_DNA"/>
</dbReference>
<dbReference type="InterPro" id="IPR039442">
    <property type="entry name" value="Mrr-like_dom"/>
</dbReference>
<protein>
    <recommendedName>
        <fullName evidence="1">Mrr-like domain-containing protein</fullName>
    </recommendedName>
</protein>
<gene>
    <name evidence="2" type="ORF">HHJ77_05450</name>
</gene>
<sequence>MAVQCKFYQPQTKIQKEHLDSFLSESGKEPFKRRIFVETAGVARSQTVGFNPTGTHHADRRPTRCQPGSCWGTRMLRENRVAAYEVLVECGIPRMFTIGYLDNLLELLGKHLRLCQRR</sequence>
<proteinExistence type="predicted"/>
<accession>A0A7Y0UTD2</accession>
<comment type="caution">
    <text evidence="2">The sequence shown here is derived from an EMBL/GenBank/DDBJ whole genome shotgun (WGS) entry which is preliminary data.</text>
</comment>
<evidence type="ECO:0000313" key="3">
    <source>
        <dbReference type="Proteomes" id="UP000575397"/>
    </source>
</evidence>
<reference evidence="2 3" key="1">
    <citation type="submission" date="2020-04" db="EMBL/GenBank/DDBJ databases">
        <title>Antimicrobial susceptibility and clonality of vaginal-derived multi-drug resistant Mobiluncus isolates in China.</title>
        <authorList>
            <person name="Zhang X."/>
        </authorList>
    </citation>
    <scope>NUCLEOTIDE SEQUENCE [LARGE SCALE GENOMIC DNA]</scope>
    <source>
        <strain evidence="2 3">12</strain>
    </source>
</reference>
<dbReference type="AlphaFoldDB" id="A0A7Y0UTD2"/>
<dbReference type="Pfam" id="PF13156">
    <property type="entry name" value="Mrr_cat_2"/>
    <property type="match status" value="1"/>
</dbReference>
<evidence type="ECO:0000259" key="1">
    <source>
        <dbReference type="Pfam" id="PF13156"/>
    </source>
</evidence>
<organism evidence="2 3">
    <name type="scientific">Mobiluncus mulieris</name>
    <dbReference type="NCBI Taxonomy" id="2052"/>
    <lineage>
        <taxon>Bacteria</taxon>
        <taxon>Bacillati</taxon>
        <taxon>Actinomycetota</taxon>
        <taxon>Actinomycetes</taxon>
        <taxon>Actinomycetales</taxon>
        <taxon>Actinomycetaceae</taxon>
        <taxon>Mobiluncus</taxon>
    </lineage>
</organism>